<name>A0A9P6GCD2_9PLEO</name>
<dbReference type="EMBL" id="WJXW01000010">
    <property type="protein sequence ID" value="KAF9732538.1"/>
    <property type="molecule type" value="Genomic_DNA"/>
</dbReference>
<evidence type="ECO:0000313" key="2">
    <source>
        <dbReference type="Proteomes" id="UP000756921"/>
    </source>
</evidence>
<protein>
    <submittedName>
        <fullName evidence="1">Uncharacterized protein</fullName>
    </submittedName>
</protein>
<reference evidence="1" key="1">
    <citation type="journal article" date="2020" name="Mol. Plant Microbe Interact.">
        <title>Genome Sequence of the Biocontrol Agent Coniothyrium minitans strain Conio (IMI 134523).</title>
        <authorList>
            <person name="Patel D."/>
            <person name="Shittu T.A."/>
            <person name="Baroncelli R."/>
            <person name="Muthumeenakshi S."/>
            <person name="Osborne T.H."/>
            <person name="Janganan T.K."/>
            <person name="Sreenivasaprasad S."/>
        </authorList>
    </citation>
    <scope>NUCLEOTIDE SEQUENCE</scope>
    <source>
        <strain evidence="1">Conio</strain>
    </source>
</reference>
<evidence type="ECO:0000313" key="1">
    <source>
        <dbReference type="EMBL" id="KAF9732538.1"/>
    </source>
</evidence>
<comment type="caution">
    <text evidence="1">The sequence shown here is derived from an EMBL/GenBank/DDBJ whole genome shotgun (WGS) entry which is preliminary data.</text>
</comment>
<gene>
    <name evidence="1" type="ORF">PMIN01_09396</name>
</gene>
<sequence>MHPTRGQQPLDNNRYYHHHHFYWAHSASDSNSAPTSTGTRTSRYLKMVIFSKIALINEANIEGSEADHVASEPNYAALGTGPLLRHFSGWWMLGGTDGPMPLAPRLIAGILAVGVIPARRNSHYAHLLHRTNCSLRPTKCIAWHWLRAIS</sequence>
<accession>A0A9P6GCD2</accession>
<keyword evidence="2" id="KW-1185">Reference proteome</keyword>
<proteinExistence type="predicted"/>
<dbReference type="Proteomes" id="UP000756921">
    <property type="component" value="Unassembled WGS sequence"/>
</dbReference>
<dbReference type="AlphaFoldDB" id="A0A9P6GCD2"/>
<organism evidence="1 2">
    <name type="scientific">Paraphaeosphaeria minitans</name>
    <dbReference type="NCBI Taxonomy" id="565426"/>
    <lineage>
        <taxon>Eukaryota</taxon>
        <taxon>Fungi</taxon>
        <taxon>Dikarya</taxon>
        <taxon>Ascomycota</taxon>
        <taxon>Pezizomycotina</taxon>
        <taxon>Dothideomycetes</taxon>
        <taxon>Pleosporomycetidae</taxon>
        <taxon>Pleosporales</taxon>
        <taxon>Massarineae</taxon>
        <taxon>Didymosphaeriaceae</taxon>
        <taxon>Paraphaeosphaeria</taxon>
    </lineage>
</organism>